<dbReference type="SUPFAM" id="SSF53474">
    <property type="entry name" value="alpha/beta-Hydrolases"/>
    <property type="match status" value="1"/>
</dbReference>
<keyword evidence="3" id="KW-0378">Hydrolase</keyword>
<keyword evidence="4" id="KW-1185">Reference proteome</keyword>
<evidence type="ECO:0000313" key="3">
    <source>
        <dbReference type="EMBL" id="MYM66334.1"/>
    </source>
</evidence>
<dbReference type="PANTHER" id="PTHR43265:SF1">
    <property type="entry name" value="ESTERASE ESTD"/>
    <property type="match status" value="1"/>
</dbReference>
<sequence>MKLLLSLMMLSSSVLAAQRPVSLEVGGGVVYGTELTPDGVSGKVPVVLLHSGSGPTDRDGNSNMLPGPNDSLKMVAEGLARHGIASVRYDKRAIGASALPIWKEENLRLDDYIGDAAAWLRKLHADPRFSRVVMAGHSEGAQIAAEACAQGGADACVLIAGTGRTMDEILREQLKDKLPPALMGESDDILASLKQGKTVDKVPPPLMVLYRPDVQPYLISAFQHDPRKAIAALKMPVLILQGTSDIQVPQDEARLLSAAAPQAKLVIVEGMNHLLKIVGDDQALQQKSYASPALPVAPQLIDALSTFVNAPAKPQQR</sequence>
<gene>
    <name evidence="3" type="ORF">GTP45_05715</name>
</gene>
<dbReference type="GO" id="GO:0052689">
    <property type="term" value="F:carboxylic ester hydrolase activity"/>
    <property type="evidence" value="ECO:0007669"/>
    <property type="project" value="TreeGrafter"/>
</dbReference>
<name>A0A7X4GNK8_9BURK</name>
<comment type="caution">
    <text evidence="3">The sequence shown here is derived from an EMBL/GenBank/DDBJ whole genome shotgun (WGS) entry which is preliminary data.</text>
</comment>
<evidence type="ECO:0000313" key="4">
    <source>
        <dbReference type="Proteomes" id="UP000450012"/>
    </source>
</evidence>
<proteinExistence type="predicted"/>
<evidence type="ECO:0000259" key="2">
    <source>
        <dbReference type="Pfam" id="PF12146"/>
    </source>
</evidence>
<feature type="domain" description="Serine aminopeptidase S33" evidence="2">
    <location>
        <begin position="74"/>
        <end position="275"/>
    </location>
</feature>
<dbReference type="InterPro" id="IPR022742">
    <property type="entry name" value="Hydrolase_4"/>
</dbReference>
<dbReference type="AlphaFoldDB" id="A0A7X4GNK8"/>
<dbReference type="InterPro" id="IPR053145">
    <property type="entry name" value="AB_hydrolase_Est10"/>
</dbReference>
<keyword evidence="1" id="KW-0732">Signal</keyword>
<feature type="signal peptide" evidence="1">
    <location>
        <begin position="1"/>
        <end position="16"/>
    </location>
</feature>
<feature type="chain" id="PRO_5030984225" evidence="1">
    <location>
        <begin position="17"/>
        <end position="317"/>
    </location>
</feature>
<dbReference type="Pfam" id="PF12146">
    <property type="entry name" value="Hydrolase_4"/>
    <property type="match status" value="1"/>
</dbReference>
<dbReference type="EMBL" id="WWCK01000002">
    <property type="protein sequence ID" value="MYM66334.1"/>
    <property type="molecule type" value="Genomic_DNA"/>
</dbReference>
<dbReference type="Gene3D" id="3.40.50.1820">
    <property type="entry name" value="alpha/beta hydrolase"/>
    <property type="match status" value="1"/>
</dbReference>
<accession>A0A7X4GNK8</accession>
<organism evidence="3 4">
    <name type="scientific">Duganella rivi</name>
    <dbReference type="NCBI Taxonomy" id="2666083"/>
    <lineage>
        <taxon>Bacteria</taxon>
        <taxon>Pseudomonadati</taxon>
        <taxon>Pseudomonadota</taxon>
        <taxon>Betaproteobacteria</taxon>
        <taxon>Burkholderiales</taxon>
        <taxon>Oxalobacteraceae</taxon>
        <taxon>Telluria group</taxon>
        <taxon>Duganella</taxon>
    </lineage>
</organism>
<evidence type="ECO:0000256" key="1">
    <source>
        <dbReference type="SAM" id="SignalP"/>
    </source>
</evidence>
<reference evidence="3 4" key="1">
    <citation type="submission" date="2019-12" db="EMBL/GenBank/DDBJ databases">
        <title>Novel species isolated from a subtropical stream in China.</title>
        <authorList>
            <person name="Lu H."/>
        </authorList>
    </citation>
    <scope>NUCLEOTIDE SEQUENCE [LARGE SCALE GENOMIC DNA]</scope>
    <source>
        <strain evidence="3 4">FT55W</strain>
    </source>
</reference>
<dbReference type="PANTHER" id="PTHR43265">
    <property type="entry name" value="ESTERASE ESTD"/>
    <property type="match status" value="1"/>
</dbReference>
<dbReference type="InterPro" id="IPR029058">
    <property type="entry name" value="AB_hydrolase_fold"/>
</dbReference>
<dbReference type="RefSeq" id="WP_161012927.1">
    <property type="nucleotide sequence ID" value="NZ_WWCK01000002.1"/>
</dbReference>
<dbReference type="Proteomes" id="UP000450012">
    <property type="component" value="Unassembled WGS sequence"/>
</dbReference>
<protein>
    <submittedName>
        <fullName evidence="3">Alpha/beta fold hydrolase</fullName>
    </submittedName>
</protein>